<keyword evidence="8" id="KW-1185">Reference proteome</keyword>
<gene>
    <name evidence="7" type="ORF">ADIMK_3823</name>
</gene>
<organism evidence="7 8">
    <name type="scientific">Marinobacterium lacunae</name>
    <dbReference type="NCBI Taxonomy" id="1232683"/>
    <lineage>
        <taxon>Bacteria</taxon>
        <taxon>Pseudomonadati</taxon>
        <taxon>Pseudomonadota</taxon>
        <taxon>Gammaproteobacteria</taxon>
        <taxon>Oceanospirillales</taxon>
        <taxon>Oceanospirillaceae</taxon>
        <taxon>Marinobacterium</taxon>
    </lineage>
</organism>
<dbReference type="GO" id="GO:0015171">
    <property type="term" value="F:amino acid transmembrane transporter activity"/>
    <property type="evidence" value="ECO:0007669"/>
    <property type="project" value="TreeGrafter"/>
</dbReference>
<feature type="transmembrane region" description="Helical" evidence="6">
    <location>
        <begin position="144"/>
        <end position="173"/>
    </location>
</feature>
<keyword evidence="3 6" id="KW-0812">Transmembrane</keyword>
<feature type="transmembrane region" description="Helical" evidence="6">
    <location>
        <begin position="70"/>
        <end position="88"/>
    </location>
</feature>
<dbReference type="GO" id="GO:0005886">
    <property type="term" value="C:plasma membrane"/>
    <property type="evidence" value="ECO:0007669"/>
    <property type="project" value="UniProtKB-SubCell"/>
</dbReference>
<dbReference type="Proteomes" id="UP000028252">
    <property type="component" value="Unassembled WGS sequence"/>
</dbReference>
<evidence type="ECO:0000256" key="6">
    <source>
        <dbReference type="SAM" id="Phobius"/>
    </source>
</evidence>
<dbReference type="PANTHER" id="PTHR30086:SF20">
    <property type="entry name" value="ARGININE EXPORTER PROTEIN ARGO-RELATED"/>
    <property type="match status" value="1"/>
</dbReference>
<dbReference type="RefSeq" id="WP_036191422.1">
    <property type="nucleotide sequence ID" value="NZ_JMQN01000057.1"/>
</dbReference>
<proteinExistence type="predicted"/>
<name>A0A081FUF7_9GAMM</name>
<keyword evidence="2" id="KW-1003">Cell membrane</keyword>
<evidence type="ECO:0000256" key="1">
    <source>
        <dbReference type="ARBA" id="ARBA00004651"/>
    </source>
</evidence>
<evidence type="ECO:0000256" key="4">
    <source>
        <dbReference type="ARBA" id="ARBA00022989"/>
    </source>
</evidence>
<keyword evidence="5 6" id="KW-0472">Membrane</keyword>
<feature type="transmembrane region" description="Helical" evidence="6">
    <location>
        <begin position="39"/>
        <end position="63"/>
    </location>
</feature>
<dbReference type="PATRIC" id="fig|1232683.4.peg.3764"/>
<evidence type="ECO:0000256" key="5">
    <source>
        <dbReference type="ARBA" id="ARBA00023136"/>
    </source>
</evidence>
<evidence type="ECO:0000313" key="7">
    <source>
        <dbReference type="EMBL" id="KEA62162.1"/>
    </source>
</evidence>
<keyword evidence="4 6" id="KW-1133">Transmembrane helix</keyword>
<evidence type="ECO:0000256" key="2">
    <source>
        <dbReference type="ARBA" id="ARBA00022475"/>
    </source>
</evidence>
<dbReference type="PIRSF" id="PIRSF006324">
    <property type="entry name" value="LeuE"/>
    <property type="match status" value="1"/>
</dbReference>
<dbReference type="EMBL" id="JMQN01000057">
    <property type="protein sequence ID" value="KEA62162.1"/>
    <property type="molecule type" value="Genomic_DNA"/>
</dbReference>
<evidence type="ECO:0000256" key="3">
    <source>
        <dbReference type="ARBA" id="ARBA00022692"/>
    </source>
</evidence>
<dbReference type="AlphaFoldDB" id="A0A081FUF7"/>
<comment type="subcellular location">
    <subcellularLocation>
        <location evidence="1">Cell membrane</location>
        <topology evidence="1">Multi-pass membrane protein</topology>
    </subcellularLocation>
</comment>
<dbReference type="OrthoDB" id="9804822at2"/>
<reference evidence="7 8" key="1">
    <citation type="submission" date="2014-04" db="EMBL/GenBank/DDBJ databases">
        <title>Marinobacterium kochiensis sp. nov., isolated from sediment sample collected from Kochi backwaters in Kerala, India.</title>
        <authorList>
            <person name="Singh A."/>
            <person name="Pinnaka A.K."/>
        </authorList>
    </citation>
    <scope>NUCLEOTIDE SEQUENCE [LARGE SCALE GENOMIC DNA]</scope>
    <source>
        <strain evidence="7 8">AK27</strain>
    </source>
</reference>
<dbReference type="InterPro" id="IPR001123">
    <property type="entry name" value="LeuE-type"/>
</dbReference>
<sequence length="206" mass="21975">MSLHLLLIFIPACFALNLSPGPNNLLAMSNAQRYGLRRAVLAGAGRLVAFSVMIALAASGLAVVLHTSELIFTAIKVAGALYLFWMAYKLWIAGVTPDEVALDANGKSLFGMARQEFLLASGNPKAILIFTAFLPQFVDPAGDMAVQFAIVGGLFLILEWVAIALYGAAGLYLKQWFSRPRGQRIFNRSCSVLLAGAGGGLLASRN</sequence>
<dbReference type="PANTHER" id="PTHR30086">
    <property type="entry name" value="ARGININE EXPORTER PROTEIN ARGO"/>
    <property type="match status" value="1"/>
</dbReference>
<dbReference type="Pfam" id="PF01810">
    <property type="entry name" value="LysE"/>
    <property type="match status" value="1"/>
</dbReference>
<accession>A0A081FUF7</accession>
<dbReference type="STRING" id="1232683.ADIMK_3823"/>
<protein>
    <submittedName>
        <fullName evidence="7">Homoserine/homoserine lactone efflux protein</fullName>
    </submittedName>
</protein>
<evidence type="ECO:0000313" key="8">
    <source>
        <dbReference type="Proteomes" id="UP000028252"/>
    </source>
</evidence>
<comment type="caution">
    <text evidence="7">The sequence shown here is derived from an EMBL/GenBank/DDBJ whole genome shotgun (WGS) entry which is preliminary data.</text>
</comment>
<dbReference type="eggNOG" id="COG1280">
    <property type="taxonomic scope" value="Bacteria"/>
</dbReference>